<dbReference type="GO" id="GO:0003676">
    <property type="term" value="F:nucleic acid binding"/>
    <property type="evidence" value="ECO:0007669"/>
    <property type="project" value="InterPro"/>
</dbReference>
<keyword evidence="5" id="KW-1185">Reference proteome</keyword>
<dbReference type="PROSITE" id="PS50158">
    <property type="entry name" value="ZF_CCHC"/>
    <property type="match status" value="1"/>
</dbReference>
<feature type="region of interest" description="Disordered" evidence="2">
    <location>
        <begin position="343"/>
        <end position="362"/>
    </location>
</feature>
<feature type="domain" description="CCHC-type" evidence="3">
    <location>
        <begin position="365"/>
        <end position="380"/>
    </location>
</feature>
<keyword evidence="1" id="KW-0863">Zinc-finger</keyword>
<dbReference type="InParanoid" id="A0A669CUM2"/>
<dbReference type="Ensembl" id="ENSONIT00000093554.1">
    <property type="protein sequence ID" value="ENSONIP00000049994.1"/>
    <property type="gene ID" value="ENSONIG00000039129.1"/>
</dbReference>
<sequence>MTQIRRSLAELNPETPVVAKPEQPEDSKPPDSVFPPSLPASLPSKSPSAASGAEAQGGERHSASIPAADLNPPEVQLYVVEHVVRSGDSSLHAFHRLRAFSGKVPRPIQETDYDTWRSGVELALKDPSISDLQRTRLIRDSLLPPACNMVKLLSLDTPPEVYMKQLDSAYGTVQDGEELYAKFMDIFQDSGEKPSAYLQRLQVALQHAAKRGGVLEKDMDKQLLNQFCRGCWDNNLISELQLKQKKHNPPKFTELLLLLRTEEDREAAKTLRMKQHLGPTKQKATTNAQFANTAEETNLCTALTTLTKQLSQQMAAIQQQLAALTAQQCNVKPPFAACPASKPYGPKKVGKNPKPSISSPEPGFCFRCGEDGHIKPQCENAPNSALVSAKRKQFDNKQKWQKQKSSASEDLN</sequence>
<reference evidence="4" key="2">
    <citation type="submission" date="2025-08" db="UniProtKB">
        <authorList>
            <consortium name="Ensembl"/>
        </authorList>
    </citation>
    <scope>IDENTIFICATION</scope>
</reference>
<feature type="compositionally biased region" description="Low complexity" evidence="2">
    <location>
        <begin position="403"/>
        <end position="412"/>
    </location>
</feature>
<reference evidence="4" key="3">
    <citation type="submission" date="2025-09" db="UniProtKB">
        <authorList>
            <consortium name="Ensembl"/>
        </authorList>
    </citation>
    <scope>IDENTIFICATION</scope>
</reference>
<dbReference type="OMA" id="PQCENAP"/>
<dbReference type="Proteomes" id="UP000005207">
    <property type="component" value="Linkage group LG4"/>
</dbReference>
<accession>A0A669CUM2</accession>
<evidence type="ECO:0000259" key="3">
    <source>
        <dbReference type="PROSITE" id="PS50158"/>
    </source>
</evidence>
<evidence type="ECO:0000256" key="1">
    <source>
        <dbReference type="PROSITE-ProRule" id="PRU00047"/>
    </source>
</evidence>
<evidence type="ECO:0000313" key="5">
    <source>
        <dbReference type="Proteomes" id="UP000005207"/>
    </source>
</evidence>
<evidence type="ECO:0000256" key="2">
    <source>
        <dbReference type="SAM" id="MobiDB-lite"/>
    </source>
</evidence>
<feature type="region of interest" description="Disordered" evidence="2">
    <location>
        <begin position="384"/>
        <end position="412"/>
    </location>
</feature>
<evidence type="ECO:0000313" key="4">
    <source>
        <dbReference type="Ensembl" id="ENSONIP00000049994.1"/>
    </source>
</evidence>
<dbReference type="AlphaFoldDB" id="A0A669CUM2"/>
<dbReference type="GO" id="GO:0008270">
    <property type="term" value="F:zinc ion binding"/>
    <property type="evidence" value="ECO:0007669"/>
    <property type="project" value="UniProtKB-KW"/>
</dbReference>
<protein>
    <recommendedName>
        <fullName evidence="3">CCHC-type domain-containing protein</fullName>
    </recommendedName>
</protein>
<proteinExistence type="predicted"/>
<dbReference type="PANTHER" id="PTHR23095">
    <property type="entry name" value="PARANEOPLASTIC ANTIGEN"/>
    <property type="match status" value="1"/>
</dbReference>
<feature type="compositionally biased region" description="Low complexity" evidence="2">
    <location>
        <begin position="39"/>
        <end position="56"/>
    </location>
</feature>
<organism evidence="4 5">
    <name type="scientific">Oreochromis niloticus</name>
    <name type="common">Nile tilapia</name>
    <name type="synonym">Tilapia nilotica</name>
    <dbReference type="NCBI Taxonomy" id="8128"/>
    <lineage>
        <taxon>Eukaryota</taxon>
        <taxon>Metazoa</taxon>
        <taxon>Chordata</taxon>
        <taxon>Craniata</taxon>
        <taxon>Vertebrata</taxon>
        <taxon>Euteleostomi</taxon>
        <taxon>Actinopterygii</taxon>
        <taxon>Neopterygii</taxon>
        <taxon>Teleostei</taxon>
        <taxon>Neoteleostei</taxon>
        <taxon>Acanthomorphata</taxon>
        <taxon>Ovalentaria</taxon>
        <taxon>Cichlomorphae</taxon>
        <taxon>Cichliformes</taxon>
        <taxon>Cichlidae</taxon>
        <taxon>African cichlids</taxon>
        <taxon>Pseudocrenilabrinae</taxon>
        <taxon>Oreochromini</taxon>
        <taxon>Oreochromis</taxon>
    </lineage>
</organism>
<reference evidence="5" key="1">
    <citation type="submission" date="2012-01" db="EMBL/GenBank/DDBJ databases">
        <title>The Genome Sequence of Oreochromis niloticus (Nile Tilapia).</title>
        <authorList>
            <consortium name="Broad Institute Genome Assembly Team"/>
            <consortium name="Broad Institute Sequencing Platform"/>
            <person name="Di Palma F."/>
            <person name="Johnson J."/>
            <person name="Lander E.S."/>
            <person name="Lindblad-Toh K."/>
        </authorList>
    </citation>
    <scope>NUCLEOTIDE SEQUENCE [LARGE SCALE GENOMIC DNA]</scope>
</reference>
<dbReference type="InterPro" id="IPR048270">
    <property type="entry name" value="PNMA_C"/>
</dbReference>
<dbReference type="Pfam" id="PF14893">
    <property type="entry name" value="PNMA"/>
    <property type="match status" value="1"/>
</dbReference>
<keyword evidence="1" id="KW-0479">Metal-binding</keyword>
<name>A0A669CUM2_ORENI</name>
<dbReference type="PANTHER" id="PTHR23095:SF53">
    <property type="entry name" value="ZINC FINGER CCHC DOMAIN-CONTAINING PROTEIN 12-LIKE"/>
    <property type="match status" value="1"/>
</dbReference>
<feature type="region of interest" description="Disordered" evidence="2">
    <location>
        <begin position="1"/>
        <end position="68"/>
    </location>
</feature>
<dbReference type="GeneTree" id="ENSGT01030000235119"/>
<keyword evidence="1" id="KW-0862">Zinc</keyword>
<dbReference type="InterPro" id="IPR001878">
    <property type="entry name" value="Znf_CCHC"/>
</dbReference>
<dbReference type="InterPro" id="IPR026523">
    <property type="entry name" value="PNMA"/>
</dbReference>